<evidence type="ECO:0000256" key="11">
    <source>
        <dbReference type="ARBA" id="ARBA00022927"/>
    </source>
</evidence>
<dbReference type="Gene3D" id="3.30.40.10">
    <property type="entry name" value="Zinc/RING finger domain, C3HC4 (zinc finger)"/>
    <property type="match status" value="1"/>
</dbReference>
<evidence type="ECO:0000256" key="17">
    <source>
        <dbReference type="ARBA" id="ARBA00034523"/>
    </source>
</evidence>
<keyword evidence="12" id="KW-1133">Transmembrane helix</keyword>
<evidence type="ECO:0000256" key="7">
    <source>
        <dbReference type="ARBA" id="ARBA00022723"/>
    </source>
</evidence>
<evidence type="ECO:0000313" key="21">
    <source>
        <dbReference type="EMBL" id="KAK1806561.1"/>
    </source>
</evidence>
<dbReference type="EMBL" id="JAROKS010000001">
    <property type="protein sequence ID" value="KAK1806561.1"/>
    <property type="molecule type" value="Genomic_DNA"/>
</dbReference>
<dbReference type="InterPro" id="IPR006845">
    <property type="entry name" value="Pex_N"/>
</dbReference>
<evidence type="ECO:0000256" key="3">
    <source>
        <dbReference type="ARBA" id="ARBA00008704"/>
    </source>
</evidence>
<protein>
    <recommendedName>
        <fullName evidence="18">Peroxisome biogenesis factor 2</fullName>
        <ecNumber evidence="17">2.3.2.36</ecNumber>
    </recommendedName>
    <alternativeName>
        <fullName evidence="15">Peroxin-2</fullName>
    </alternativeName>
</protein>
<evidence type="ECO:0000256" key="15">
    <source>
        <dbReference type="ARBA" id="ARBA00032511"/>
    </source>
</evidence>
<dbReference type="GO" id="GO:0008270">
    <property type="term" value="F:zinc ion binding"/>
    <property type="evidence" value="ECO:0007669"/>
    <property type="project" value="UniProtKB-KW"/>
</dbReference>
<keyword evidence="8 19" id="KW-0863">Zinc-finger</keyword>
<dbReference type="InterPro" id="IPR018957">
    <property type="entry name" value="Znf_C3HC4_RING-type"/>
</dbReference>
<evidence type="ECO:0000256" key="4">
    <source>
        <dbReference type="ARBA" id="ARBA00022448"/>
    </source>
</evidence>
<accession>A0AAD8ZXG8</accession>
<keyword evidence="10" id="KW-0862">Zinc</keyword>
<dbReference type="PROSITE" id="PS00518">
    <property type="entry name" value="ZF_RING_1"/>
    <property type="match status" value="1"/>
</dbReference>
<evidence type="ECO:0000259" key="20">
    <source>
        <dbReference type="PROSITE" id="PS50089"/>
    </source>
</evidence>
<evidence type="ECO:0000256" key="6">
    <source>
        <dbReference type="ARBA" id="ARBA00022692"/>
    </source>
</evidence>
<dbReference type="InterPro" id="IPR017907">
    <property type="entry name" value="Znf_RING_CS"/>
</dbReference>
<keyword evidence="11" id="KW-0653">Protein transport</keyword>
<comment type="caution">
    <text evidence="21">The sequence shown here is derived from an EMBL/GenBank/DDBJ whole genome shotgun (WGS) entry which is preliminary data.</text>
</comment>
<dbReference type="PANTHER" id="PTHR48178:SF1">
    <property type="entry name" value="PEROXISOME BIOGENESIS FACTOR 2"/>
    <property type="match status" value="1"/>
</dbReference>
<evidence type="ECO:0000256" key="8">
    <source>
        <dbReference type="ARBA" id="ARBA00022771"/>
    </source>
</evidence>
<evidence type="ECO:0000256" key="12">
    <source>
        <dbReference type="ARBA" id="ARBA00022989"/>
    </source>
</evidence>
<sequence length="337" mass="37192">MTAVLLYTPPLILLHPPPKEKHVIICCVSGASGEAEASQGPLSPVLRISQLDAFELDAALEQLVWAQFSRCFQHLRPGLLTPGEPELRALLQLLIWSFTVYSNSATVGQTLLHIRYRSTLVPGPHPGPMSRQQKLWYALLTVGGRWVRERLPTLLLGHAPDLGMQRARGALAIVGGMTKASGLLNFLLFLRSGAFPTLTERLLGVEPVHSRPQGPRHLNFSYMNRELLWHGFAEFLIFLLPLVSASRLRAAAATLFAIPAAAGRGRDVGGATECAVCREWPTMPHSIGCGHVFCYYCVKSHTIRDMFFTCPKCGAEVATLEPVKLQIELTEMHPNYE</sequence>
<evidence type="ECO:0000256" key="13">
    <source>
        <dbReference type="ARBA" id="ARBA00023136"/>
    </source>
</evidence>
<dbReference type="InterPro" id="IPR001841">
    <property type="entry name" value="Znf_RING"/>
</dbReference>
<dbReference type="AlphaFoldDB" id="A0AAD8ZXG8"/>
<dbReference type="SUPFAM" id="SSF57850">
    <property type="entry name" value="RING/U-box"/>
    <property type="match status" value="1"/>
</dbReference>
<evidence type="ECO:0000256" key="10">
    <source>
        <dbReference type="ARBA" id="ARBA00022833"/>
    </source>
</evidence>
<evidence type="ECO:0000256" key="9">
    <source>
        <dbReference type="ARBA" id="ARBA00022786"/>
    </source>
</evidence>
<dbReference type="GO" id="GO:0061630">
    <property type="term" value="F:ubiquitin protein ligase activity"/>
    <property type="evidence" value="ECO:0007669"/>
    <property type="project" value="UniProtKB-EC"/>
</dbReference>
<evidence type="ECO:0000256" key="19">
    <source>
        <dbReference type="PROSITE-ProRule" id="PRU00175"/>
    </source>
</evidence>
<dbReference type="PANTHER" id="PTHR48178">
    <property type="entry name" value="PEROXISOME BIOGENESIS FACTOR 2"/>
    <property type="match status" value="1"/>
</dbReference>
<dbReference type="SMART" id="SM00184">
    <property type="entry name" value="RING"/>
    <property type="match status" value="1"/>
</dbReference>
<keyword evidence="4" id="KW-0813">Transport</keyword>
<dbReference type="InterPro" id="IPR045859">
    <property type="entry name" value="RING-HC_PEX2"/>
</dbReference>
<evidence type="ECO:0000256" key="1">
    <source>
        <dbReference type="ARBA" id="ARBA00004585"/>
    </source>
</evidence>
<reference evidence="21" key="1">
    <citation type="submission" date="2023-03" db="EMBL/GenBank/DDBJ databases">
        <title>Electrophorus voltai genome.</title>
        <authorList>
            <person name="Bian C."/>
        </authorList>
    </citation>
    <scope>NUCLEOTIDE SEQUENCE</scope>
    <source>
        <strain evidence="21">CB-2022</strain>
        <tissue evidence="21">Muscle</tissue>
    </source>
</reference>
<comment type="subcellular location">
    <subcellularLocation>
        <location evidence="1">Peroxisome membrane</location>
        <topology evidence="1">Multi-pass membrane protein</topology>
    </subcellularLocation>
</comment>
<dbReference type="InterPro" id="IPR013083">
    <property type="entry name" value="Znf_RING/FYVE/PHD"/>
</dbReference>
<feature type="domain" description="RING-type" evidence="20">
    <location>
        <begin position="274"/>
        <end position="313"/>
    </location>
</feature>
<dbReference type="InterPro" id="IPR025654">
    <property type="entry name" value="PEX2/10"/>
</dbReference>
<dbReference type="EC" id="2.3.2.36" evidence="17"/>
<proteinExistence type="inferred from homology"/>
<dbReference type="CDD" id="cd16526">
    <property type="entry name" value="RING-HC_PEX2"/>
    <property type="match status" value="1"/>
</dbReference>
<keyword evidence="7" id="KW-0479">Metal-binding</keyword>
<evidence type="ECO:0000256" key="16">
    <source>
        <dbReference type="ARBA" id="ARBA00034438"/>
    </source>
</evidence>
<evidence type="ECO:0000256" key="5">
    <source>
        <dbReference type="ARBA" id="ARBA00022679"/>
    </source>
</evidence>
<dbReference type="PROSITE" id="PS50089">
    <property type="entry name" value="ZF_RING_2"/>
    <property type="match status" value="1"/>
</dbReference>
<evidence type="ECO:0000256" key="18">
    <source>
        <dbReference type="ARBA" id="ARBA00034543"/>
    </source>
</evidence>
<keyword evidence="6" id="KW-0812">Transmembrane</keyword>
<gene>
    <name evidence="21" type="ORF">P4O66_005066</name>
</gene>
<dbReference type="Pfam" id="PF00097">
    <property type="entry name" value="zf-C3HC4"/>
    <property type="match status" value="1"/>
</dbReference>
<name>A0AAD8ZXG8_9TELE</name>
<dbReference type="GO" id="GO:0016558">
    <property type="term" value="P:protein import into peroxisome matrix"/>
    <property type="evidence" value="ECO:0007669"/>
    <property type="project" value="InterPro"/>
</dbReference>
<evidence type="ECO:0000313" key="22">
    <source>
        <dbReference type="Proteomes" id="UP001239994"/>
    </source>
</evidence>
<comment type="pathway">
    <text evidence="2">Protein modification; protein ubiquitination.</text>
</comment>
<keyword evidence="14" id="KW-0576">Peroxisome</keyword>
<keyword evidence="9" id="KW-0833">Ubl conjugation pathway</keyword>
<evidence type="ECO:0000256" key="2">
    <source>
        <dbReference type="ARBA" id="ARBA00004906"/>
    </source>
</evidence>
<comment type="catalytic activity">
    <reaction evidence="16">
        <text>[E2 ubiquitin-conjugating enzyme]-S-ubiquitinyl-L-cysteine + [acceptor protein]-L-cysteine = [E2 ubiquitin-conjugating enzyme]-L-cysteine + [acceptor protein]-S-ubiquitinyl-L-cysteine.</text>
        <dbReference type="EC" id="2.3.2.36"/>
    </reaction>
</comment>
<comment type="similarity">
    <text evidence="3">Belongs to the pex2/pex10/pex12 family.</text>
</comment>
<keyword evidence="5" id="KW-0808">Transferase</keyword>
<dbReference type="Pfam" id="PF04757">
    <property type="entry name" value="Pex2_Pex12"/>
    <property type="match status" value="1"/>
</dbReference>
<organism evidence="21 22">
    <name type="scientific">Electrophorus voltai</name>
    <dbReference type="NCBI Taxonomy" id="2609070"/>
    <lineage>
        <taxon>Eukaryota</taxon>
        <taxon>Metazoa</taxon>
        <taxon>Chordata</taxon>
        <taxon>Craniata</taxon>
        <taxon>Vertebrata</taxon>
        <taxon>Euteleostomi</taxon>
        <taxon>Actinopterygii</taxon>
        <taxon>Neopterygii</taxon>
        <taxon>Teleostei</taxon>
        <taxon>Ostariophysi</taxon>
        <taxon>Gymnotiformes</taxon>
        <taxon>Gymnotoidei</taxon>
        <taxon>Gymnotidae</taxon>
        <taxon>Electrophorus</taxon>
    </lineage>
</organism>
<dbReference type="Proteomes" id="UP001239994">
    <property type="component" value="Unassembled WGS sequence"/>
</dbReference>
<evidence type="ECO:0000256" key="14">
    <source>
        <dbReference type="ARBA" id="ARBA00023140"/>
    </source>
</evidence>
<dbReference type="GO" id="GO:0005778">
    <property type="term" value="C:peroxisomal membrane"/>
    <property type="evidence" value="ECO:0007669"/>
    <property type="project" value="UniProtKB-SubCell"/>
</dbReference>
<keyword evidence="22" id="KW-1185">Reference proteome</keyword>
<keyword evidence="13" id="KW-0472">Membrane</keyword>